<evidence type="ECO:0000313" key="8">
    <source>
        <dbReference type="Proteomes" id="UP000579605"/>
    </source>
</evidence>
<dbReference type="PRINTS" id="PR00143">
    <property type="entry name" value="CITRTSNTHASE"/>
</dbReference>
<dbReference type="GO" id="GO:0036440">
    <property type="term" value="F:citrate synthase activity"/>
    <property type="evidence" value="ECO:0007669"/>
    <property type="project" value="UniProtKB-EC"/>
</dbReference>
<dbReference type="Proteomes" id="UP000579605">
    <property type="component" value="Unassembled WGS sequence"/>
</dbReference>
<dbReference type="GO" id="GO:0006099">
    <property type="term" value="P:tricarboxylic acid cycle"/>
    <property type="evidence" value="ECO:0007669"/>
    <property type="project" value="UniProtKB-UniPathway"/>
</dbReference>
<dbReference type="GO" id="GO:0005829">
    <property type="term" value="C:cytosol"/>
    <property type="evidence" value="ECO:0007669"/>
    <property type="project" value="TreeGrafter"/>
</dbReference>
<dbReference type="PROSITE" id="PS00480">
    <property type="entry name" value="CITRATE_SYNTHASE"/>
    <property type="match status" value="1"/>
</dbReference>
<keyword evidence="4 5" id="KW-0808">Transferase</keyword>
<keyword evidence="8" id="KW-1185">Reference proteome</keyword>
<protein>
    <recommendedName>
        <fullName evidence="3">citrate synthase (unknown stereospecificity)</fullName>
        <ecNumber evidence="3">2.3.3.16</ecNumber>
    </recommendedName>
</protein>
<dbReference type="InterPro" id="IPR002020">
    <property type="entry name" value="Citrate_synthase"/>
</dbReference>
<evidence type="ECO:0000256" key="5">
    <source>
        <dbReference type="RuleBase" id="RU003406"/>
    </source>
</evidence>
<dbReference type="Pfam" id="PF00285">
    <property type="entry name" value="Citrate_synt"/>
    <property type="match status" value="1"/>
</dbReference>
<dbReference type="SUPFAM" id="SSF46955">
    <property type="entry name" value="Putative DNA-binding domain"/>
    <property type="match status" value="1"/>
</dbReference>
<dbReference type="InterPro" id="IPR016142">
    <property type="entry name" value="Citrate_synth-like_lrg_a-sub"/>
</dbReference>
<reference evidence="7 8" key="1">
    <citation type="submission" date="2020-07" db="EMBL/GenBank/DDBJ databases">
        <title>Sequencing the genomes of 1000 actinobacteria strains.</title>
        <authorList>
            <person name="Klenk H.-P."/>
        </authorList>
    </citation>
    <scope>NUCLEOTIDE SEQUENCE [LARGE SCALE GENOMIC DNA]</scope>
    <source>
        <strain evidence="7 8">DSM 18448</strain>
    </source>
</reference>
<dbReference type="UniPathway" id="UPA00223"/>
<name>A0A852ZAR6_9ACTN</name>
<evidence type="ECO:0000259" key="6">
    <source>
        <dbReference type="Pfam" id="PF12728"/>
    </source>
</evidence>
<dbReference type="AlphaFoldDB" id="A0A852ZAR6"/>
<comment type="similarity">
    <text evidence="2 5">Belongs to the citrate synthase family.</text>
</comment>
<dbReference type="InterPro" id="IPR009061">
    <property type="entry name" value="DNA-bd_dom_put_sf"/>
</dbReference>
<evidence type="ECO:0000256" key="4">
    <source>
        <dbReference type="ARBA" id="ARBA00022679"/>
    </source>
</evidence>
<gene>
    <name evidence="7" type="ORF">F4554_001476</name>
</gene>
<dbReference type="InterPro" id="IPR016143">
    <property type="entry name" value="Citrate_synth-like_sm_a-sub"/>
</dbReference>
<dbReference type="Pfam" id="PF12728">
    <property type="entry name" value="HTH_17"/>
    <property type="match status" value="1"/>
</dbReference>
<sequence>MSESTRWMTTAQAADLLGVKAETVYAYVSRGVLTRHRGADRRSSRFDRIEVERLASRNRRGGRAGALEVVIDTGLTLLDPEGALYYRGRDAVVLARTESFESVATMLWSGEVGEVSEVSELGEVEGGDAGPWEASPAAVEVGRRAQAALPASTRPVDRMRVVVAALAAADPVRDDRRPAAVVASARALIAGIVDSLPERSPAPGFSVAERLWSRLADRAPGPGEIRALNAALVLLADHELAASTLAARVAASVWADPYLVVLTGLSAGGGILHGASASGLESLLRTTPDPAAVPRVVGDRLRGGEPLPGFGHKVYTGRDPRADALLELVRVAGTPVDETGGTPVSEASSERAAQGGVDDIVAELVRVVGRHGGPAPNVDLALAALAVKFGLTEGSGEMIFLLGRIAGLVAHALEEYPHRLRFRPRALYTGPPPGIRS</sequence>
<evidence type="ECO:0000313" key="7">
    <source>
        <dbReference type="EMBL" id="NYH88838.1"/>
    </source>
</evidence>
<keyword evidence="7" id="KW-0012">Acyltransferase</keyword>
<dbReference type="EMBL" id="JACBZH010000001">
    <property type="protein sequence ID" value="NYH88838.1"/>
    <property type="molecule type" value="Genomic_DNA"/>
</dbReference>
<comment type="caution">
    <text evidence="7">The sequence shown here is derived from an EMBL/GenBank/DDBJ whole genome shotgun (WGS) entry which is preliminary data.</text>
</comment>
<feature type="domain" description="Helix-turn-helix" evidence="6">
    <location>
        <begin position="7"/>
        <end position="58"/>
    </location>
</feature>
<dbReference type="Gene3D" id="1.10.230.10">
    <property type="entry name" value="Cytochrome P450-Terp, domain 2"/>
    <property type="match status" value="1"/>
</dbReference>
<comment type="pathway">
    <text evidence="1">Carbohydrate metabolism; tricarboxylic acid cycle.</text>
</comment>
<dbReference type="Gene3D" id="1.10.580.10">
    <property type="entry name" value="Citrate Synthase, domain 1"/>
    <property type="match status" value="1"/>
</dbReference>
<dbReference type="PANTHER" id="PTHR11739">
    <property type="entry name" value="CITRATE SYNTHASE"/>
    <property type="match status" value="1"/>
</dbReference>
<dbReference type="InterPro" id="IPR041657">
    <property type="entry name" value="HTH_17"/>
</dbReference>
<evidence type="ECO:0000256" key="1">
    <source>
        <dbReference type="ARBA" id="ARBA00005163"/>
    </source>
</evidence>
<proteinExistence type="inferred from homology"/>
<evidence type="ECO:0000256" key="3">
    <source>
        <dbReference type="ARBA" id="ARBA00012972"/>
    </source>
</evidence>
<dbReference type="InterPro" id="IPR036969">
    <property type="entry name" value="Citrate_synthase_sf"/>
</dbReference>
<dbReference type="InterPro" id="IPR019810">
    <property type="entry name" value="Citrate_synthase_AS"/>
</dbReference>
<organism evidence="7 8">
    <name type="scientific">Actinopolymorpha rutila</name>
    <dbReference type="NCBI Taxonomy" id="446787"/>
    <lineage>
        <taxon>Bacteria</taxon>
        <taxon>Bacillati</taxon>
        <taxon>Actinomycetota</taxon>
        <taxon>Actinomycetes</taxon>
        <taxon>Propionibacteriales</taxon>
        <taxon>Actinopolymorphaceae</taxon>
        <taxon>Actinopolymorpha</taxon>
    </lineage>
</organism>
<dbReference type="PANTHER" id="PTHR11739:SF4">
    <property type="entry name" value="CITRATE SYNTHASE, PEROXISOMAL"/>
    <property type="match status" value="1"/>
</dbReference>
<dbReference type="EC" id="2.3.3.16" evidence="3"/>
<dbReference type="SUPFAM" id="SSF48256">
    <property type="entry name" value="Citrate synthase"/>
    <property type="match status" value="1"/>
</dbReference>
<dbReference type="GO" id="GO:0005975">
    <property type="term" value="P:carbohydrate metabolic process"/>
    <property type="evidence" value="ECO:0007669"/>
    <property type="project" value="TreeGrafter"/>
</dbReference>
<accession>A0A852ZAR6</accession>
<dbReference type="RefSeq" id="WP_202889181.1">
    <property type="nucleotide sequence ID" value="NZ_BAAARR010000003.1"/>
</dbReference>
<evidence type="ECO:0000256" key="2">
    <source>
        <dbReference type="ARBA" id="ARBA00010566"/>
    </source>
</evidence>